<dbReference type="InterPro" id="IPR023205">
    <property type="entry name" value="DsbA/DsbL"/>
</dbReference>
<keyword evidence="5" id="KW-0574">Periplasm</keyword>
<feature type="disulfide bond" description="Redox-active" evidence="6">
    <location>
        <begin position="55"/>
        <end position="58"/>
    </location>
</feature>
<evidence type="ECO:0000259" key="8">
    <source>
        <dbReference type="Pfam" id="PF01323"/>
    </source>
</evidence>
<comment type="subcellular location">
    <subcellularLocation>
        <location evidence="5">Periplasm</location>
    </subcellularLocation>
</comment>
<dbReference type="SUPFAM" id="SSF52833">
    <property type="entry name" value="Thioredoxin-like"/>
    <property type="match status" value="1"/>
</dbReference>
<keyword evidence="4" id="KW-0676">Redox-active center</keyword>
<gene>
    <name evidence="9" type="ORF">D0544_11835</name>
</gene>
<evidence type="ECO:0000256" key="1">
    <source>
        <dbReference type="ARBA" id="ARBA00005791"/>
    </source>
</evidence>
<evidence type="ECO:0000256" key="2">
    <source>
        <dbReference type="ARBA" id="ARBA00022729"/>
    </source>
</evidence>
<keyword evidence="10" id="KW-1185">Reference proteome</keyword>
<sequence>MTKLLRRVLMMLCFLPLMANAESFQEGVHYERLPQAVPTSNPAQVEVTEMFWYGCPHCYNLEPSIVPWSKALPEGAYFVKTPAMFSAIWKTHAQLYYAVNALKLGEEVHAAIFDAYHQMGNQLDTPEKMAAFLKPYGISAEQFNSAFNSFGVKNQMQQAFAKARGYQIRGVPAIIVNGKYRVTGQTAGSNAKMLEVTSYLVERELKARQ</sequence>
<evidence type="ECO:0000313" key="9">
    <source>
        <dbReference type="EMBL" id="RRJ82552.1"/>
    </source>
</evidence>
<dbReference type="PANTHER" id="PTHR35891:SF2">
    <property type="entry name" value="THIOL:DISULFIDE INTERCHANGE PROTEIN DSBA"/>
    <property type="match status" value="1"/>
</dbReference>
<comment type="similarity">
    <text evidence="1">Belongs to the thioredoxin family. DsbA subfamily.</text>
</comment>
<protein>
    <recommendedName>
        <fullName evidence="5">Thiol:disulfide interchange protein</fullName>
    </recommendedName>
</protein>
<dbReference type="CDD" id="cd03019">
    <property type="entry name" value="DsbA_DsbA"/>
    <property type="match status" value="1"/>
</dbReference>
<evidence type="ECO:0000313" key="10">
    <source>
        <dbReference type="Proteomes" id="UP000280792"/>
    </source>
</evidence>
<keyword evidence="2 7" id="KW-0732">Signal</keyword>
<organism evidence="9 10">
    <name type="scientific">Aestuariirhabdus litorea</name>
    <dbReference type="NCBI Taxonomy" id="2528527"/>
    <lineage>
        <taxon>Bacteria</taxon>
        <taxon>Pseudomonadati</taxon>
        <taxon>Pseudomonadota</taxon>
        <taxon>Gammaproteobacteria</taxon>
        <taxon>Oceanospirillales</taxon>
        <taxon>Aestuariirhabdaceae</taxon>
        <taxon>Aestuariirhabdus</taxon>
    </lineage>
</organism>
<evidence type="ECO:0000256" key="6">
    <source>
        <dbReference type="PIRSR" id="PIRSR001488-1"/>
    </source>
</evidence>
<dbReference type="GO" id="GO:0016491">
    <property type="term" value="F:oxidoreductase activity"/>
    <property type="evidence" value="ECO:0007669"/>
    <property type="project" value="InterPro"/>
</dbReference>
<evidence type="ECO:0000256" key="3">
    <source>
        <dbReference type="ARBA" id="ARBA00023157"/>
    </source>
</evidence>
<dbReference type="Gene3D" id="3.40.30.10">
    <property type="entry name" value="Glutaredoxin"/>
    <property type="match status" value="1"/>
</dbReference>
<dbReference type="InterPro" id="IPR050824">
    <property type="entry name" value="Thiol_disulfide_DsbA"/>
</dbReference>
<dbReference type="PANTHER" id="PTHR35891">
    <property type="entry name" value="THIOL:DISULFIDE INTERCHANGE PROTEIN DSBA"/>
    <property type="match status" value="1"/>
</dbReference>
<dbReference type="InterPro" id="IPR017937">
    <property type="entry name" value="Thioredoxin_CS"/>
</dbReference>
<dbReference type="EMBL" id="QWEZ01000002">
    <property type="protein sequence ID" value="RRJ82552.1"/>
    <property type="molecule type" value="Genomic_DNA"/>
</dbReference>
<dbReference type="AlphaFoldDB" id="A0A3P3VIQ7"/>
<dbReference type="InterPro" id="IPR036249">
    <property type="entry name" value="Thioredoxin-like_sf"/>
</dbReference>
<dbReference type="RefSeq" id="WP_125016393.1">
    <property type="nucleotide sequence ID" value="NZ_QWEZ01000002.1"/>
</dbReference>
<evidence type="ECO:0000256" key="7">
    <source>
        <dbReference type="SAM" id="SignalP"/>
    </source>
</evidence>
<dbReference type="PROSITE" id="PS00194">
    <property type="entry name" value="THIOREDOXIN_1"/>
    <property type="match status" value="1"/>
</dbReference>
<dbReference type="GO" id="GO:0042597">
    <property type="term" value="C:periplasmic space"/>
    <property type="evidence" value="ECO:0007669"/>
    <property type="project" value="UniProtKB-SubCell"/>
</dbReference>
<evidence type="ECO:0000256" key="5">
    <source>
        <dbReference type="PIRNR" id="PIRNR001488"/>
    </source>
</evidence>
<dbReference type="InterPro" id="IPR001853">
    <property type="entry name" value="DSBA-like_thioredoxin_dom"/>
</dbReference>
<accession>A0A3P3VIQ7</accession>
<comment type="caution">
    <text evidence="9">The sequence shown here is derived from an EMBL/GenBank/DDBJ whole genome shotgun (WGS) entry which is preliminary data.</text>
</comment>
<evidence type="ECO:0000256" key="4">
    <source>
        <dbReference type="ARBA" id="ARBA00023284"/>
    </source>
</evidence>
<reference evidence="9 10" key="2">
    <citation type="submission" date="2018-12" db="EMBL/GenBank/DDBJ databases">
        <title>Simiduia agarivorans gen. nov., sp. nov., a marine, agarolytic bacterium isolated from shallow coastal water from Keelung, Taiwan.</title>
        <authorList>
            <person name="Shieh W.Y."/>
        </authorList>
    </citation>
    <scope>NUCLEOTIDE SEQUENCE [LARGE SCALE GENOMIC DNA]</scope>
    <source>
        <strain evidence="9 10">GTF-13</strain>
    </source>
</reference>
<keyword evidence="3 5" id="KW-1015">Disulfide bond</keyword>
<proteinExistence type="inferred from homology"/>
<name>A0A3P3VIQ7_9GAMM</name>
<feature type="domain" description="DSBA-like thioredoxin" evidence="8">
    <location>
        <begin position="91"/>
        <end position="185"/>
    </location>
</feature>
<feature type="signal peptide" evidence="7">
    <location>
        <begin position="1"/>
        <end position="21"/>
    </location>
</feature>
<dbReference type="Proteomes" id="UP000280792">
    <property type="component" value="Unassembled WGS sequence"/>
</dbReference>
<feature type="chain" id="PRO_5018057061" description="Thiol:disulfide interchange protein" evidence="7">
    <location>
        <begin position="22"/>
        <end position="209"/>
    </location>
</feature>
<reference evidence="9 10" key="1">
    <citation type="submission" date="2018-08" db="EMBL/GenBank/DDBJ databases">
        <authorList>
            <person name="Khan S.A."/>
        </authorList>
    </citation>
    <scope>NUCLEOTIDE SEQUENCE [LARGE SCALE GENOMIC DNA]</scope>
    <source>
        <strain evidence="9 10">GTF-13</strain>
    </source>
</reference>
<dbReference type="Pfam" id="PF01323">
    <property type="entry name" value="DSBA"/>
    <property type="match status" value="1"/>
</dbReference>
<dbReference type="PIRSF" id="PIRSF001488">
    <property type="entry name" value="Tdi_protein"/>
    <property type="match status" value="1"/>
</dbReference>